<sequence length="102" mass="12339">MKIIQQIFIKRWKPILEEYEKIQNKVLPRPFRFVKDLCLAYHISNKELRRYYRKWQEGGKQDVSLLPAKIGAKPGSRRTPKAIERNIMKAYRRFGSNRYELV</sequence>
<accession>X1AYM8</accession>
<dbReference type="AlphaFoldDB" id="X1AYM8"/>
<protein>
    <submittedName>
        <fullName evidence="1">Uncharacterized protein</fullName>
    </submittedName>
</protein>
<dbReference type="EMBL" id="BART01000685">
    <property type="protein sequence ID" value="GAG74277.1"/>
    <property type="molecule type" value="Genomic_DNA"/>
</dbReference>
<organism evidence="1">
    <name type="scientific">marine sediment metagenome</name>
    <dbReference type="NCBI Taxonomy" id="412755"/>
    <lineage>
        <taxon>unclassified sequences</taxon>
        <taxon>metagenomes</taxon>
        <taxon>ecological metagenomes</taxon>
    </lineage>
</organism>
<evidence type="ECO:0000313" key="1">
    <source>
        <dbReference type="EMBL" id="GAG74277.1"/>
    </source>
</evidence>
<name>X1AYM8_9ZZZZ</name>
<reference evidence="1" key="1">
    <citation type="journal article" date="2014" name="Front. Microbiol.">
        <title>High frequency of phylogenetically diverse reductive dehalogenase-homologous genes in deep subseafloor sedimentary metagenomes.</title>
        <authorList>
            <person name="Kawai M."/>
            <person name="Futagami T."/>
            <person name="Toyoda A."/>
            <person name="Takaki Y."/>
            <person name="Nishi S."/>
            <person name="Hori S."/>
            <person name="Arai W."/>
            <person name="Tsubouchi T."/>
            <person name="Morono Y."/>
            <person name="Uchiyama I."/>
            <person name="Ito T."/>
            <person name="Fujiyama A."/>
            <person name="Inagaki F."/>
            <person name="Takami H."/>
        </authorList>
    </citation>
    <scope>NUCLEOTIDE SEQUENCE</scope>
    <source>
        <strain evidence="1">Expedition CK06-06</strain>
    </source>
</reference>
<proteinExistence type="predicted"/>
<comment type="caution">
    <text evidence="1">The sequence shown here is derived from an EMBL/GenBank/DDBJ whole genome shotgun (WGS) entry which is preliminary data.</text>
</comment>
<gene>
    <name evidence="1" type="ORF">S01H4_02954</name>
</gene>